<dbReference type="AlphaFoldDB" id="A0A939SB63"/>
<gene>
    <name evidence="2" type="ORF">J4H92_03825</name>
</gene>
<evidence type="ECO:0000256" key="1">
    <source>
        <dbReference type="SAM" id="Phobius"/>
    </source>
</evidence>
<proteinExistence type="predicted"/>
<evidence type="ECO:0000313" key="2">
    <source>
        <dbReference type="EMBL" id="MBO1901078.1"/>
    </source>
</evidence>
<keyword evidence="1" id="KW-0812">Transmembrane</keyword>
<dbReference type="Pfam" id="PF16951">
    <property type="entry name" value="MaAIMP_sms"/>
    <property type="match status" value="1"/>
</dbReference>
<dbReference type="EMBL" id="JAGDYM010000004">
    <property type="protein sequence ID" value="MBO1901078.1"/>
    <property type="molecule type" value="Genomic_DNA"/>
</dbReference>
<reference evidence="2" key="1">
    <citation type="submission" date="2021-03" db="EMBL/GenBank/DDBJ databases">
        <title>Leucobacter chromiisoli sp. nov., isolated from chromium-containing soil of chemical plant.</title>
        <authorList>
            <person name="Xu Z."/>
        </authorList>
    </citation>
    <scope>NUCLEOTIDE SEQUENCE</scope>
    <source>
        <strain evidence="2">S27</strain>
    </source>
</reference>
<dbReference type="InterPro" id="IPR031596">
    <property type="entry name" value="MaAIMP_sms"/>
</dbReference>
<protein>
    <submittedName>
        <fullName evidence="2">Methionine/alanine import family NSS transporter small subunit</fullName>
    </submittedName>
</protein>
<comment type="caution">
    <text evidence="2">The sequence shown here is derived from an EMBL/GenBank/DDBJ whole genome shotgun (WGS) entry which is preliminary data.</text>
</comment>
<organism evidence="2 3">
    <name type="scientific">Leucobacter weissii</name>
    <dbReference type="NCBI Taxonomy" id="1983706"/>
    <lineage>
        <taxon>Bacteria</taxon>
        <taxon>Bacillati</taxon>
        <taxon>Actinomycetota</taxon>
        <taxon>Actinomycetes</taxon>
        <taxon>Micrococcales</taxon>
        <taxon>Microbacteriaceae</taxon>
        <taxon>Leucobacter</taxon>
    </lineage>
</organism>
<sequence length="37" mass="4262">METGSIIMMLVSVTALWGGLAWAILRLRRHPERHDDE</sequence>
<dbReference type="RefSeq" id="WP_208096218.1">
    <property type="nucleotide sequence ID" value="NZ_JAGDYM010000004.1"/>
</dbReference>
<keyword evidence="3" id="KW-1185">Reference proteome</keyword>
<dbReference type="NCBIfam" id="NF033493">
    <property type="entry name" value="MetS_like_NSS"/>
    <property type="match status" value="1"/>
</dbReference>
<keyword evidence="1" id="KW-1133">Transmembrane helix</keyword>
<evidence type="ECO:0000313" key="3">
    <source>
        <dbReference type="Proteomes" id="UP000664382"/>
    </source>
</evidence>
<keyword evidence="1" id="KW-0472">Membrane</keyword>
<accession>A0A939SB63</accession>
<dbReference type="Proteomes" id="UP000664382">
    <property type="component" value="Unassembled WGS sequence"/>
</dbReference>
<name>A0A939SB63_9MICO</name>
<feature type="transmembrane region" description="Helical" evidence="1">
    <location>
        <begin position="6"/>
        <end position="25"/>
    </location>
</feature>